<dbReference type="SUPFAM" id="SSF55729">
    <property type="entry name" value="Acyl-CoA N-acyltransferases (Nat)"/>
    <property type="match status" value="1"/>
</dbReference>
<evidence type="ECO:0000256" key="3">
    <source>
        <dbReference type="ARBA" id="ARBA00023315"/>
    </source>
</evidence>
<dbReference type="Proteomes" id="UP000268093">
    <property type="component" value="Unassembled WGS sequence"/>
</dbReference>
<dbReference type="AlphaFoldDB" id="A0A433D7D0"/>
<dbReference type="Gene3D" id="3.40.630.30">
    <property type="match status" value="1"/>
</dbReference>
<protein>
    <submittedName>
        <fullName evidence="5">GCN5-related N-acetyltransferase</fullName>
    </submittedName>
</protein>
<keyword evidence="6" id="KW-1185">Reference proteome</keyword>
<dbReference type="InterPro" id="IPR000182">
    <property type="entry name" value="GNAT_dom"/>
</dbReference>
<accession>A0A433D7D0</accession>
<dbReference type="OrthoDB" id="7305308at2759"/>
<evidence type="ECO:0000313" key="5">
    <source>
        <dbReference type="EMBL" id="RUP46749.1"/>
    </source>
</evidence>
<dbReference type="FunFam" id="3.40.630.30:FF:000064">
    <property type="entry name" value="GNAT family acetyltransferase"/>
    <property type="match status" value="1"/>
</dbReference>
<dbReference type="PROSITE" id="PS51186">
    <property type="entry name" value="GNAT"/>
    <property type="match status" value="1"/>
</dbReference>
<dbReference type="InterPro" id="IPR051016">
    <property type="entry name" value="Diverse_Substrate_AcTransf"/>
</dbReference>
<comment type="caution">
    <text evidence="5">The sequence shown here is derived from an EMBL/GenBank/DDBJ whole genome shotgun (WGS) entry which is preliminary data.</text>
</comment>
<dbReference type="PANTHER" id="PTHR10545:SF29">
    <property type="entry name" value="GH14572P-RELATED"/>
    <property type="match status" value="1"/>
</dbReference>
<reference evidence="5 6" key="1">
    <citation type="journal article" date="2018" name="New Phytol.">
        <title>Phylogenomics of Endogonaceae and evolution of mycorrhizas within Mucoromycota.</title>
        <authorList>
            <person name="Chang Y."/>
            <person name="Desiro A."/>
            <person name="Na H."/>
            <person name="Sandor L."/>
            <person name="Lipzen A."/>
            <person name="Clum A."/>
            <person name="Barry K."/>
            <person name="Grigoriev I.V."/>
            <person name="Martin F.M."/>
            <person name="Stajich J.E."/>
            <person name="Smith M.E."/>
            <person name="Bonito G."/>
            <person name="Spatafora J.W."/>
        </authorList>
    </citation>
    <scope>NUCLEOTIDE SEQUENCE [LARGE SCALE GENOMIC DNA]</scope>
    <source>
        <strain evidence="5 6">GMNB39</strain>
    </source>
</reference>
<dbReference type="GO" id="GO:0008080">
    <property type="term" value="F:N-acetyltransferase activity"/>
    <property type="evidence" value="ECO:0007669"/>
    <property type="project" value="UniProtKB-ARBA"/>
</dbReference>
<keyword evidence="2 5" id="KW-0808">Transferase</keyword>
<evidence type="ECO:0000313" key="6">
    <source>
        <dbReference type="Proteomes" id="UP000268093"/>
    </source>
</evidence>
<evidence type="ECO:0000259" key="4">
    <source>
        <dbReference type="PROSITE" id="PS51186"/>
    </source>
</evidence>
<gene>
    <name evidence="5" type="ORF">BC936DRAFT_146564</name>
</gene>
<sequence length="208" mass="23979">MPDLTTFTIRPATPSDVPLILSFIRDLAHYERLSHEMTATEELLHRNLFGERPYAEVVLAYYRTSESDPEEPVGFALYFHNFSTFLGKPGIYLEDLYVDAKWRGHGFGKRLLVYLAALAKERECGRVEWSVLDWNEVRACMGGGDGITARRRSDFTSPSAPFRWKIGASSASRASRWRSWRRCEAIYLTTIIDASRRLYRGVTDEREE</sequence>
<evidence type="ECO:0000256" key="2">
    <source>
        <dbReference type="ARBA" id="ARBA00022679"/>
    </source>
</evidence>
<proteinExistence type="inferred from homology"/>
<organism evidence="5 6">
    <name type="scientific">Jimgerdemannia flammicorona</name>
    <dbReference type="NCBI Taxonomy" id="994334"/>
    <lineage>
        <taxon>Eukaryota</taxon>
        <taxon>Fungi</taxon>
        <taxon>Fungi incertae sedis</taxon>
        <taxon>Mucoromycota</taxon>
        <taxon>Mucoromycotina</taxon>
        <taxon>Endogonomycetes</taxon>
        <taxon>Endogonales</taxon>
        <taxon>Endogonaceae</taxon>
        <taxon>Jimgerdemannia</taxon>
    </lineage>
</organism>
<comment type="similarity">
    <text evidence="1">Belongs to the acetyltransferase family.</text>
</comment>
<dbReference type="PANTHER" id="PTHR10545">
    <property type="entry name" value="DIAMINE N-ACETYLTRANSFERASE"/>
    <property type="match status" value="1"/>
</dbReference>
<keyword evidence="3" id="KW-0012">Acyltransferase</keyword>
<dbReference type="CDD" id="cd04301">
    <property type="entry name" value="NAT_SF"/>
    <property type="match status" value="1"/>
</dbReference>
<name>A0A433D7D0_9FUNG</name>
<evidence type="ECO:0000256" key="1">
    <source>
        <dbReference type="ARBA" id="ARBA00008694"/>
    </source>
</evidence>
<dbReference type="InterPro" id="IPR016181">
    <property type="entry name" value="Acyl_CoA_acyltransferase"/>
</dbReference>
<feature type="domain" description="N-acetyltransferase" evidence="4">
    <location>
        <begin position="7"/>
        <end position="193"/>
    </location>
</feature>
<dbReference type="EMBL" id="RBNI01005394">
    <property type="protein sequence ID" value="RUP46749.1"/>
    <property type="molecule type" value="Genomic_DNA"/>
</dbReference>
<dbReference type="Pfam" id="PF00583">
    <property type="entry name" value="Acetyltransf_1"/>
    <property type="match status" value="1"/>
</dbReference>